<organism evidence="1 2">
    <name type="scientific">Candidatus Yonathbacteria bacterium RIFCSPLOWO2_01_FULL_47_33b</name>
    <dbReference type="NCBI Taxonomy" id="1802727"/>
    <lineage>
        <taxon>Bacteria</taxon>
        <taxon>Candidatus Yonathiibacteriota</taxon>
    </lineage>
</organism>
<dbReference type="AlphaFoldDB" id="A0A1G2SHE3"/>
<evidence type="ECO:0000313" key="1">
    <source>
        <dbReference type="EMBL" id="OHA84420.1"/>
    </source>
</evidence>
<name>A0A1G2SHE3_9BACT</name>
<accession>A0A1G2SHE3</accession>
<dbReference type="Proteomes" id="UP000177987">
    <property type="component" value="Unassembled WGS sequence"/>
</dbReference>
<protein>
    <submittedName>
        <fullName evidence="1">Uncharacterized protein</fullName>
    </submittedName>
</protein>
<sequence length="223" mass="24278">MIKPILSLIVIVFSIAFGVFYSKPAYDDIKNARADIEKLDKTAQSTSEIKDIIEQTGKSLSAVDADDLARFDVFLPETLDGIRFANNLQHIGSANGLILSDIKVEQKEKEKTQEKSASTQPTPGTVSKVLAIDRPIADATTPAAKGGTEAKEKFLATKASFTFATTYSGFLLFLNDMEKSLGLINITSLSFKELAASGDEKATQKGVPPLYQFNIEIETYSLK</sequence>
<dbReference type="STRING" id="1802727.A2937_01650"/>
<dbReference type="Gene3D" id="3.30.70.60">
    <property type="match status" value="1"/>
</dbReference>
<dbReference type="InterPro" id="IPR014717">
    <property type="entry name" value="Transl_elong_EF1B/ribsomal_bS6"/>
</dbReference>
<evidence type="ECO:0000313" key="2">
    <source>
        <dbReference type="Proteomes" id="UP000177987"/>
    </source>
</evidence>
<reference evidence="1 2" key="1">
    <citation type="journal article" date="2016" name="Nat. Commun.">
        <title>Thousands of microbial genomes shed light on interconnected biogeochemical processes in an aquifer system.</title>
        <authorList>
            <person name="Anantharaman K."/>
            <person name="Brown C.T."/>
            <person name="Hug L.A."/>
            <person name="Sharon I."/>
            <person name="Castelle C.J."/>
            <person name="Probst A.J."/>
            <person name="Thomas B.C."/>
            <person name="Singh A."/>
            <person name="Wilkins M.J."/>
            <person name="Karaoz U."/>
            <person name="Brodie E.L."/>
            <person name="Williams K.H."/>
            <person name="Hubbard S.S."/>
            <person name="Banfield J.F."/>
        </authorList>
    </citation>
    <scope>NUCLEOTIDE SEQUENCE [LARGE SCALE GENOMIC DNA]</scope>
</reference>
<gene>
    <name evidence="1" type="ORF">A2937_01650</name>
</gene>
<comment type="caution">
    <text evidence="1">The sequence shown here is derived from an EMBL/GenBank/DDBJ whole genome shotgun (WGS) entry which is preliminary data.</text>
</comment>
<dbReference type="EMBL" id="MHUW01000001">
    <property type="protein sequence ID" value="OHA84420.1"/>
    <property type="molecule type" value="Genomic_DNA"/>
</dbReference>
<proteinExistence type="predicted"/>